<evidence type="ECO:0000313" key="3">
    <source>
        <dbReference type="EMBL" id="PAK90059.1"/>
    </source>
</evidence>
<protein>
    <submittedName>
        <fullName evidence="2">Uncharacterized protein</fullName>
    </submittedName>
</protein>
<dbReference type="Proteomes" id="UP001152614">
    <property type="component" value="Unassembled WGS sequence"/>
</dbReference>
<reference evidence="2" key="2">
    <citation type="submission" date="2022-10" db="EMBL/GenBank/DDBJ databases">
        <authorList>
            <person name="Turner M.S."/>
            <person name="Huang W."/>
        </authorList>
    </citation>
    <scope>NUCLEOTIDE SEQUENCE</scope>
    <source>
        <strain evidence="2">3</strain>
    </source>
</reference>
<dbReference type="EMBL" id="NCWV01000002">
    <property type="protein sequence ID" value="PAK90059.1"/>
    <property type="molecule type" value="Genomic_DNA"/>
</dbReference>
<dbReference type="AlphaFoldDB" id="A0A6B3SA67"/>
<dbReference type="Proteomes" id="UP000215635">
    <property type="component" value="Unassembled WGS sequence"/>
</dbReference>
<evidence type="ECO:0000313" key="2">
    <source>
        <dbReference type="EMBL" id="MDG4984197.1"/>
    </source>
</evidence>
<reference evidence="2" key="3">
    <citation type="journal article" date="2023" name="Food Microbiol.">
        <title>Evaluation of the fermentation potential of lactic acid bacteria isolated from herbs, fruits and vegetables as starter cultures in nut-based milk alternatives.</title>
        <authorList>
            <person name="Huang W."/>
            <person name="Dong A."/>
            <person name="Pham H.T."/>
            <person name="Zhou C."/>
            <person name="Huo Z."/>
            <person name="Watjen A.P."/>
            <person name="Prakash S."/>
            <person name="Bang-Berthelsen C.H."/>
            <person name="Turner M.S."/>
        </authorList>
    </citation>
    <scope>NUCLEOTIDE SEQUENCE</scope>
    <source>
        <strain evidence="2">3</strain>
    </source>
</reference>
<dbReference type="EMBL" id="JAOWLY010000008">
    <property type="protein sequence ID" value="MDG4984197.1"/>
    <property type="molecule type" value="Genomic_DNA"/>
</dbReference>
<keyword evidence="1" id="KW-0472">Membrane</keyword>
<organism evidence="2 5">
    <name type="scientific">Lactococcus lactis</name>
    <dbReference type="NCBI Taxonomy" id="1358"/>
    <lineage>
        <taxon>Bacteria</taxon>
        <taxon>Bacillati</taxon>
        <taxon>Bacillota</taxon>
        <taxon>Bacilli</taxon>
        <taxon>Lactobacillales</taxon>
        <taxon>Streptococcaceae</taxon>
        <taxon>Lactococcus</taxon>
    </lineage>
</organism>
<evidence type="ECO:0000313" key="4">
    <source>
        <dbReference type="Proteomes" id="UP000215635"/>
    </source>
</evidence>
<comment type="caution">
    <text evidence="2">The sequence shown here is derived from an EMBL/GenBank/DDBJ whole genome shotgun (WGS) entry which is preliminary data.</text>
</comment>
<dbReference type="RefSeq" id="WP_095345397.1">
    <property type="nucleotide sequence ID" value="NZ_CP120842.1"/>
</dbReference>
<name>A0A6B3SA67_9LACT</name>
<evidence type="ECO:0000256" key="1">
    <source>
        <dbReference type="SAM" id="Phobius"/>
    </source>
</evidence>
<proteinExistence type="predicted"/>
<evidence type="ECO:0000313" key="5">
    <source>
        <dbReference type="Proteomes" id="UP001152614"/>
    </source>
</evidence>
<keyword evidence="1" id="KW-1133">Transmembrane helix</keyword>
<keyword evidence="1" id="KW-0812">Transmembrane</keyword>
<feature type="transmembrane region" description="Helical" evidence="1">
    <location>
        <begin position="20"/>
        <end position="40"/>
    </location>
</feature>
<reference evidence="3 4" key="1">
    <citation type="submission" date="2017-04" db="EMBL/GenBank/DDBJ databases">
        <title>Kefir bacterial isolates.</title>
        <authorList>
            <person name="Kim Y."/>
            <person name="Blasche S."/>
            <person name="Patil K.R."/>
        </authorList>
    </citation>
    <scope>NUCLEOTIDE SEQUENCE [LARGE SCALE GENOMIC DNA]</scope>
    <source>
        <strain evidence="3 4">OG2</strain>
    </source>
</reference>
<accession>A0A6B3SA67</accession>
<gene>
    <name evidence="3" type="ORF">B8W88_02620</name>
    <name evidence="2" type="ORF">OGZ51_08580</name>
</gene>
<sequence>MREKIKKIFIDIKEEGYKHIISCIVGGLILIAAFLFFWPYNNYVNPELNIKNISVKQIENKAVLSPDNPTPPAHDAAYYDNGKLIMINSHVAPVLQINLIGKGNIKKADIYYTLHSEEIKQSVSVKNPTFFKKNSYKLKTELNLSSEESNPEYILYLKLISEKENKPYVYVIQYKNEKKFVYILKMRLIIW</sequence>